<dbReference type="EMBL" id="RQER01000006">
    <property type="protein sequence ID" value="TGK01381.1"/>
    <property type="molecule type" value="Genomic_DNA"/>
</dbReference>
<dbReference type="InterPro" id="IPR021243">
    <property type="entry name" value="DUF2804"/>
</dbReference>
<dbReference type="Proteomes" id="UP000297273">
    <property type="component" value="Unassembled WGS sequence"/>
</dbReference>
<dbReference type="EMBL" id="RQGC01000004">
    <property type="protein sequence ID" value="TGL42168.1"/>
    <property type="molecule type" value="Genomic_DNA"/>
</dbReference>
<gene>
    <name evidence="1" type="ORF">EHO57_10660</name>
    <name evidence="2" type="ORF">EHQ53_08210</name>
</gene>
<keyword evidence="3" id="KW-1185">Reference proteome</keyword>
<dbReference type="PANTHER" id="PTHR35868">
    <property type="entry name" value="DUF2804 DOMAIN-CONTAINING PROTEIN-RELATED"/>
    <property type="match status" value="1"/>
</dbReference>
<proteinExistence type="predicted"/>
<dbReference type="PANTHER" id="PTHR35868:SF3">
    <property type="entry name" value="DUF2804 DOMAIN-CONTAINING PROTEIN"/>
    <property type="match status" value="1"/>
</dbReference>
<reference evidence="3 4" key="2">
    <citation type="journal article" date="2019" name="PLoS Negl. Trop. Dis.">
        <title>Revisiting the worldwide diversity of Leptospira species in the environment.</title>
        <authorList>
            <person name="Vincent A.T."/>
            <person name="Schiettekatte O."/>
            <person name="Bourhy P."/>
            <person name="Veyrier F.J."/>
            <person name="Picardeau M."/>
        </authorList>
    </citation>
    <scope>NUCLEOTIDE SEQUENCE [LARGE SCALE GENOMIC DNA]</scope>
    <source>
        <strain evidence="3">201702690</strain>
        <strain evidence="1 4">SSW18</strain>
    </source>
</reference>
<evidence type="ECO:0000313" key="1">
    <source>
        <dbReference type="EMBL" id="TGK01381.1"/>
    </source>
</evidence>
<reference evidence="2" key="1">
    <citation type="submission" date="2018-10" db="EMBL/GenBank/DDBJ databases">
        <authorList>
            <person name="Vincent A.T."/>
            <person name="Schiettekatte O."/>
            <person name="Bourhy P."/>
            <person name="Veyrier F.J."/>
            <person name="Picardeau M."/>
        </authorList>
    </citation>
    <scope>NUCLEOTIDE SEQUENCE</scope>
    <source>
        <strain evidence="2">201702690</strain>
    </source>
</reference>
<comment type="caution">
    <text evidence="1">The sequence shown here is derived from an EMBL/GenBank/DDBJ whole genome shotgun (WGS) entry which is preliminary data.</text>
</comment>
<dbReference type="OrthoDB" id="9762066at2"/>
<accession>A0A5F1ZWE3</accession>
<dbReference type="RefSeq" id="WP_135644924.1">
    <property type="nucleotide sequence ID" value="NZ_RQER01000006.1"/>
</dbReference>
<dbReference type="AlphaFoldDB" id="A0A5F1ZWE3"/>
<name>A0A5F1ZWE3_9LEPT</name>
<dbReference type="Proteomes" id="UP000297946">
    <property type="component" value="Unassembled WGS sequence"/>
</dbReference>
<evidence type="ECO:0000313" key="3">
    <source>
        <dbReference type="Proteomes" id="UP000297273"/>
    </source>
</evidence>
<evidence type="ECO:0000313" key="4">
    <source>
        <dbReference type="Proteomes" id="UP000297946"/>
    </source>
</evidence>
<protein>
    <submittedName>
        <fullName evidence="1">DUF2804 domain-containing protein</fullName>
    </submittedName>
</protein>
<organism evidence="1 4">
    <name type="scientific">Leptospira langatensis</name>
    <dbReference type="NCBI Taxonomy" id="2484983"/>
    <lineage>
        <taxon>Bacteria</taxon>
        <taxon>Pseudomonadati</taxon>
        <taxon>Spirochaetota</taxon>
        <taxon>Spirochaetia</taxon>
        <taxon>Leptospirales</taxon>
        <taxon>Leptospiraceae</taxon>
        <taxon>Leptospira</taxon>
    </lineage>
</organism>
<evidence type="ECO:0000313" key="2">
    <source>
        <dbReference type="EMBL" id="TGL42168.1"/>
    </source>
</evidence>
<sequence length="339" mass="38548">MNLETEIQQASVLCSPNGKVNRNGIGWSKTPIHRCNVQGHWPRKKKWNYWCFYDKNFLASFTISDLDYAGVIFCYWLDRKTGEFQESTVITPFGKGTLLGQTVSSSARFEGKQGFLDFKTREDGAYLISVDFMKGSPKAIKADLILEIPNQWESLNVVVPWSANRFQYTHKLFGLGVKGKVEFGTRSYEFQPKDSFAVLDYGRGVWPYSTHWNWASMSYRPVSNEVYGVNLGGGWTDGTGTTENALLINGRIYKIPSVVAFEFDKKDPKKPWMIYSKESKAVELVFTPDFHRKAASNFGIIASKVDQMIGSFDGVLRVGKNEFRIESGQGWAENHIARW</sequence>
<dbReference type="Pfam" id="PF10974">
    <property type="entry name" value="DUF2804"/>
    <property type="match status" value="1"/>
</dbReference>